<dbReference type="Gene3D" id="3.40.50.150">
    <property type="entry name" value="Vaccinia Virus protein VP39"/>
    <property type="match status" value="1"/>
</dbReference>
<name>A0A1F5PXI3_9BACT</name>
<feature type="binding site" evidence="6">
    <location>
        <position position="99"/>
    </location>
    <ligand>
        <name>S-adenosyl-L-methionine</name>
        <dbReference type="ChEBI" id="CHEBI:59789"/>
    </ligand>
</feature>
<dbReference type="SUPFAM" id="SSF53335">
    <property type="entry name" value="S-adenosyl-L-methionine-dependent methyltransferases"/>
    <property type="match status" value="1"/>
</dbReference>
<evidence type="ECO:0000256" key="2">
    <source>
        <dbReference type="ARBA" id="ARBA00022552"/>
    </source>
</evidence>
<protein>
    <recommendedName>
        <fullName evidence="6">Ribosomal RNA small subunit methyltransferase H</fullName>
        <ecNumber evidence="6">2.1.1.199</ecNumber>
    </recommendedName>
    <alternativeName>
        <fullName evidence="6">16S rRNA m(4)C1402 methyltransferase</fullName>
    </alternativeName>
    <alternativeName>
        <fullName evidence="6">rRNA (cytosine-N(4)-)-methyltransferase RsmH</fullName>
    </alternativeName>
</protein>
<dbReference type="InterPro" id="IPR023397">
    <property type="entry name" value="SAM-dep_MeTrfase_MraW_recog"/>
</dbReference>
<feature type="binding site" evidence="6">
    <location>
        <position position="49"/>
    </location>
    <ligand>
        <name>S-adenosyl-L-methionine</name>
        <dbReference type="ChEBI" id="CHEBI:59789"/>
    </ligand>
</feature>
<evidence type="ECO:0000256" key="5">
    <source>
        <dbReference type="ARBA" id="ARBA00022691"/>
    </source>
</evidence>
<reference evidence="7 8" key="1">
    <citation type="journal article" date="2016" name="Nat. Commun.">
        <title>Thousands of microbial genomes shed light on interconnected biogeochemical processes in an aquifer system.</title>
        <authorList>
            <person name="Anantharaman K."/>
            <person name="Brown C.T."/>
            <person name="Hug L.A."/>
            <person name="Sharon I."/>
            <person name="Castelle C.J."/>
            <person name="Probst A.J."/>
            <person name="Thomas B.C."/>
            <person name="Singh A."/>
            <person name="Wilkins M.J."/>
            <person name="Karaoz U."/>
            <person name="Brodie E.L."/>
            <person name="Williams K.H."/>
            <person name="Hubbard S.S."/>
            <person name="Banfield J.F."/>
        </authorList>
    </citation>
    <scope>NUCLEOTIDE SEQUENCE [LARGE SCALE GENOMIC DNA]</scope>
</reference>
<proteinExistence type="inferred from homology"/>
<feature type="binding site" evidence="6">
    <location>
        <position position="106"/>
    </location>
    <ligand>
        <name>S-adenosyl-L-methionine</name>
        <dbReference type="ChEBI" id="CHEBI:59789"/>
    </ligand>
</feature>
<comment type="catalytic activity">
    <reaction evidence="6">
        <text>cytidine(1402) in 16S rRNA + S-adenosyl-L-methionine = N(4)-methylcytidine(1402) in 16S rRNA + S-adenosyl-L-homocysteine + H(+)</text>
        <dbReference type="Rhea" id="RHEA:42928"/>
        <dbReference type="Rhea" id="RHEA-COMP:10286"/>
        <dbReference type="Rhea" id="RHEA-COMP:10287"/>
        <dbReference type="ChEBI" id="CHEBI:15378"/>
        <dbReference type="ChEBI" id="CHEBI:57856"/>
        <dbReference type="ChEBI" id="CHEBI:59789"/>
        <dbReference type="ChEBI" id="CHEBI:74506"/>
        <dbReference type="ChEBI" id="CHEBI:82748"/>
        <dbReference type="EC" id="2.1.1.199"/>
    </reaction>
</comment>
<evidence type="ECO:0000256" key="4">
    <source>
        <dbReference type="ARBA" id="ARBA00022679"/>
    </source>
</evidence>
<dbReference type="InterPro" id="IPR002903">
    <property type="entry name" value="RsmH"/>
</dbReference>
<organism evidence="7 8">
    <name type="scientific">Candidatus Doudnabacteria bacterium RIFCSPLOWO2_01_FULL_44_21</name>
    <dbReference type="NCBI Taxonomy" id="1817841"/>
    <lineage>
        <taxon>Bacteria</taxon>
        <taxon>Candidatus Doudnaibacteriota</taxon>
    </lineage>
</organism>
<comment type="caution">
    <text evidence="7">The sequence shown here is derived from an EMBL/GenBank/DDBJ whole genome shotgun (WGS) entry which is preliminary data.</text>
</comment>
<sequence length="308" mass="34814">MHVPVLLTETLQYLNATKGQKFIDCTIGSGGHSIAIIKENPSAQILGIDWDQVSLGKLQLEFAQKNLDRSIHLVWGNYQDLDKIAHANNFDSVDGILLDLGFSSSQIDDAARGFSFQTNGPLDMRYSEQNPLRAADIVNRYKLKDLEKIFSQYGEEKFFRKVAFAIVRARTTPIDNSIQLAEIIKNALPPFVRFKANDTLRRVFQALRIEVNHELENLKVVLPKALQLLKSGGRLVVISFHSLEDRMVKEFFNHEAKDCVCPPEFPTCICDKASKVRILTRKVVVPLPQEVEENPRSASAKLRAIEKI</sequence>
<feature type="binding site" evidence="6">
    <location>
        <begin position="30"/>
        <end position="32"/>
    </location>
    <ligand>
        <name>S-adenosyl-L-methionine</name>
        <dbReference type="ChEBI" id="CHEBI:59789"/>
    </ligand>
</feature>
<dbReference type="InterPro" id="IPR029063">
    <property type="entry name" value="SAM-dependent_MTases_sf"/>
</dbReference>
<keyword evidence="6" id="KW-0963">Cytoplasm</keyword>
<dbReference type="GO" id="GO:0005737">
    <property type="term" value="C:cytoplasm"/>
    <property type="evidence" value="ECO:0007669"/>
    <property type="project" value="UniProtKB-SubCell"/>
</dbReference>
<comment type="function">
    <text evidence="6">Specifically methylates the N4 position of cytidine in position 1402 (C1402) of 16S rRNA.</text>
</comment>
<accession>A0A1F5PXI3</accession>
<dbReference type="GO" id="GO:0070475">
    <property type="term" value="P:rRNA base methylation"/>
    <property type="evidence" value="ECO:0007669"/>
    <property type="project" value="UniProtKB-UniRule"/>
</dbReference>
<evidence type="ECO:0000256" key="1">
    <source>
        <dbReference type="ARBA" id="ARBA00010396"/>
    </source>
</evidence>
<keyword evidence="3 6" id="KW-0489">Methyltransferase</keyword>
<dbReference type="EMBL" id="MFFB01000012">
    <property type="protein sequence ID" value="OGE94625.1"/>
    <property type="molecule type" value="Genomic_DNA"/>
</dbReference>
<evidence type="ECO:0000313" key="8">
    <source>
        <dbReference type="Proteomes" id="UP000177281"/>
    </source>
</evidence>
<gene>
    <name evidence="6" type="primary">rsmH</name>
    <name evidence="7" type="ORF">A3B10_00530</name>
</gene>
<keyword evidence="4 6" id="KW-0808">Transferase</keyword>
<keyword evidence="5 6" id="KW-0949">S-adenosyl-L-methionine</keyword>
<dbReference type="NCBIfam" id="TIGR00006">
    <property type="entry name" value="16S rRNA (cytosine(1402)-N(4))-methyltransferase RsmH"/>
    <property type="match status" value="1"/>
</dbReference>
<dbReference type="HAMAP" id="MF_01007">
    <property type="entry name" value="16SrRNA_methyltr_H"/>
    <property type="match status" value="1"/>
</dbReference>
<dbReference type="EC" id="2.1.1.199" evidence="6"/>
<dbReference type="Proteomes" id="UP000177281">
    <property type="component" value="Unassembled WGS sequence"/>
</dbReference>
<evidence type="ECO:0000256" key="6">
    <source>
        <dbReference type="HAMAP-Rule" id="MF_01007"/>
    </source>
</evidence>
<dbReference type="Pfam" id="PF01795">
    <property type="entry name" value="Methyltransf_5"/>
    <property type="match status" value="1"/>
</dbReference>
<evidence type="ECO:0000313" key="7">
    <source>
        <dbReference type="EMBL" id="OGE94625.1"/>
    </source>
</evidence>
<dbReference type="SUPFAM" id="SSF81799">
    <property type="entry name" value="Putative methyltransferase TM0872, insert domain"/>
    <property type="match status" value="1"/>
</dbReference>
<dbReference type="GO" id="GO:0071424">
    <property type="term" value="F:rRNA (cytosine-N4-)-methyltransferase activity"/>
    <property type="evidence" value="ECO:0007669"/>
    <property type="project" value="UniProtKB-UniRule"/>
</dbReference>
<dbReference type="AlphaFoldDB" id="A0A1F5PXI3"/>
<dbReference type="PANTHER" id="PTHR11265">
    <property type="entry name" value="S-ADENOSYL-METHYLTRANSFERASE MRAW"/>
    <property type="match status" value="1"/>
</dbReference>
<dbReference type="PANTHER" id="PTHR11265:SF0">
    <property type="entry name" value="12S RRNA N4-METHYLCYTIDINE METHYLTRANSFERASE"/>
    <property type="match status" value="1"/>
</dbReference>
<dbReference type="Gene3D" id="1.10.150.170">
    <property type="entry name" value="Putative methyltransferase TM0872, insert domain"/>
    <property type="match status" value="1"/>
</dbReference>
<evidence type="ECO:0000256" key="3">
    <source>
        <dbReference type="ARBA" id="ARBA00022603"/>
    </source>
</evidence>
<dbReference type="STRING" id="1817841.A3B10_00530"/>
<dbReference type="PIRSF" id="PIRSF004486">
    <property type="entry name" value="MraW"/>
    <property type="match status" value="1"/>
</dbReference>
<comment type="similarity">
    <text evidence="1 6">Belongs to the methyltransferase superfamily. RsmH family.</text>
</comment>
<comment type="subcellular location">
    <subcellularLocation>
        <location evidence="6">Cytoplasm</location>
    </subcellularLocation>
</comment>
<keyword evidence="2 6" id="KW-0698">rRNA processing</keyword>
<feature type="binding site" evidence="6">
    <location>
        <position position="78"/>
    </location>
    <ligand>
        <name>S-adenosyl-L-methionine</name>
        <dbReference type="ChEBI" id="CHEBI:59789"/>
    </ligand>
</feature>